<feature type="transmembrane region" description="Helical" evidence="7">
    <location>
        <begin position="369"/>
        <end position="400"/>
    </location>
</feature>
<dbReference type="InterPro" id="IPR050833">
    <property type="entry name" value="Poly_Biosynth_Transport"/>
</dbReference>
<feature type="transmembrane region" description="Helical" evidence="7">
    <location>
        <begin position="327"/>
        <end position="349"/>
    </location>
</feature>
<proteinExistence type="inferred from homology"/>
<protein>
    <submittedName>
        <fullName evidence="8">MOP flippase family protein</fullName>
    </submittedName>
</protein>
<dbReference type="CDD" id="cd13127">
    <property type="entry name" value="MATE_tuaB_like"/>
    <property type="match status" value="1"/>
</dbReference>
<feature type="transmembrane region" description="Helical" evidence="7">
    <location>
        <begin position="169"/>
        <end position="189"/>
    </location>
</feature>
<dbReference type="Pfam" id="PF13440">
    <property type="entry name" value="Polysacc_synt_3"/>
    <property type="match status" value="1"/>
</dbReference>
<dbReference type="GO" id="GO:0005886">
    <property type="term" value="C:plasma membrane"/>
    <property type="evidence" value="ECO:0007669"/>
    <property type="project" value="UniProtKB-SubCell"/>
</dbReference>
<dbReference type="PANTHER" id="PTHR30250">
    <property type="entry name" value="PST FAMILY PREDICTED COLANIC ACID TRANSPORTER"/>
    <property type="match status" value="1"/>
</dbReference>
<keyword evidence="5 7" id="KW-1133">Transmembrane helix</keyword>
<evidence type="ECO:0000256" key="2">
    <source>
        <dbReference type="ARBA" id="ARBA00007430"/>
    </source>
</evidence>
<comment type="similarity">
    <text evidence="2">Belongs to the polysaccharide synthase family.</text>
</comment>
<evidence type="ECO:0000256" key="3">
    <source>
        <dbReference type="ARBA" id="ARBA00022475"/>
    </source>
</evidence>
<keyword evidence="6 7" id="KW-0472">Membrane</keyword>
<dbReference type="RefSeq" id="WP_169223026.1">
    <property type="nucleotide sequence ID" value="NZ_JABBGC010000001.1"/>
</dbReference>
<organism evidence="8 9">
    <name type="scientific">Chitinophaga fulva</name>
    <dbReference type="NCBI Taxonomy" id="2728842"/>
    <lineage>
        <taxon>Bacteria</taxon>
        <taxon>Pseudomonadati</taxon>
        <taxon>Bacteroidota</taxon>
        <taxon>Chitinophagia</taxon>
        <taxon>Chitinophagales</taxon>
        <taxon>Chitinophagaceae</taxon>
        <taxon>Chitinophaga</taxon>
    </lineage>
</organism>
<feature type="transmembrane region" description="Helical" evidence="7">
    <location>
        <begin position="144"/>
        <end position="163"/>
    </location>
</feature>
<evidence type="ECO:0000256" key="7">
    <source>
        <dbReference type="SAM" id="Phobius"/>
    </source>
</evidence>
<evidence type="ECO:0000313" key="9">
    <source>
        <dbReference type="Proteomes" id="UP000583266"/>
    </source>
</evidence>
<reference evidence="8 9" key="1">
    <citation type="submission" date="2020-04" db="EMBL/GenBank/DDBJ databases">
        <title>Chitinophaga sp. G-6-1-13 sp. nov., isolated from soil.</title>
        <authorList>
            <person name="Dahal R.H."/>
            <person name="Chaudhary D.K."/>
        </authorList>
    </citation>
    <scope>NUCLEOTIDE SEQUENCE [LARGE SCALE GENOMIC DNA]</scope>
    <source>
        <strain evidence="8 9">G-6-1-13</strain>
    </source>
</reference>
<feature type="transmembrane region" description="Helical" evidence="7">
    <location>
        <begin position="41"/>
        <end position="67"/>
    </location>
</feature>
<feature type="transmembrane region" description="Helical" evidence="7">
    <location>
        <begin position="412"/>
        <end position="433"/>
    </location>
</feature>
<accession>A0A848GDI8</accession>
<evidence type="ECO:0000313" key="8">
    <source>
        <dbReference type="EMBL" id="NML35837.1"/>
    </source>
</evidence>
<name>A0A848GDI8_9BACT</name>
<dbReference type="PANTHER" id="PTHR30250:SF10">
    <property type="entry name" value="LIPOPOLYSACCHARIDE BIOSYNTHESIS PROTEIN WZXC"/>
    <property type="match status" value="1"/>
</dbReference>
<feature type="transmembrane region" description="Helical" evidence="7">
    <location>
        <begin position="285"/>
        <end position="307"/>
    </location>
</feature>
<evidence type="ECO:0000256" key="5">
    <source>
        <dbReference type="ARBA" id="ARBA00022989"/>
    </source>
</evidence>
<dbReference type="Proteomes" id="UP000583266">
    <property type="component" value="Unassembled WGS sequence"/>
</dbReference>
<gene>
    <name evidence="8" type="ORF">HHL17_01390</name>
</gene>
<feature type="transmembrane region" description="Helical" evidence="7">
    <location>
        <begin position="445"/>
        <end position="462"/>
    </location>
</feature>
<dbReference type="AlphaFoldDB" id="A0A848GDI8"/>
<feature type="transmembrane region" description="Helical" evidence="7">
    <location>
        <begin position="7"/>
        <end position="29"/>
    </location>
</feature>
<keyword evidence="4 7" id="KW-0812">Transmembrane</keyword>
<feature type="transmembrane region" description="Helical" evidence="7">
    <location>
        <begin position="79"/>
        <end position="102"/>
    </location>
</feature>
<dbReference type="EMBL" id="JABBGC010000001">
    <property type="protein sequence ID" value="NML35837.1"/>
    <property type="molecule type" value="Genomic_DNA"/>
</dbReference>
<evidence type="ECO:0000256" key="1">
    <source>
        <dbReference type="ARBA" id="ARBA00004651"/>
    </source>
</evidence>
<evidence type="ECO:0000256" key="4">
    <source>
        <dbReference type="ARBA" id="ARBA00022692"/>
    </source>
</evidence>
<comment type="subcellular location">
    <subcellularLocation>
        <location evidence="1">Cell membrane</location>
        <topology evidence="1">Multi-pass membrane protein</topology>
    </subcellularLocation>
</comment>
<keyword evidence="9" id="KW-1185">Reference proteome</keyword>
<keyword evidence="3" id="KW-1003">Cell membrane</keyword>
<sequence>MSLVKKAVFGTSWTAGSMVVQVVVQLLRLSILTRFLSKTDFGLVAIVTLVLGFTHIFTDLGISTVLFSRNDITKKEYSSLYWVSFLSGVFLYLLLLLFTPLIAGFYDLNELRSLIPVMGLDLIIATAGRQFKVFKQKELRFKEIAIIEIIAALVSLGLAVYLAANNYGVYSLVYSTILNSLLSSTLLILTSIQSHPISFYLNIKENKSLYKVGLYQTGAQILDFVSSQLDIIIIGKIMGPADLGVYNLIKQLVLRPYSLLNPIIQNVGIPILVKLRNDAREFNALFLRLLKAVGFISFPVYALIALFAQEVLLILYGKSYVTAALPLQVLCIWGGVMSLLGSASILVIVTGKTNLGFNWTIFRVITNPVFVMIGGIWGVLGISVGQAICIVSFLFLYWFFFIKRVVNISLKSYSSSFLSLLAITCLAFIAGIFIKMMAGNWMNEYVADTIVLFVFGLIYLGLNKSFLQESYSLFAARSGNTK</sequence>
<evidence type="ECO:0000256" key="6">
    <source>
        <dbReference type="ARBA" id="ARBA00023136"/>
    </source>
</evidence>
<comment type="caution">
    <text evidence="8">The sequence shown here is derived from an EMBL/GenBank/DDBJ whole genome shotgun (WGS) entry which is preliminary data.</text>
</comment>
<dbReference type="NCBIfam" id="NF007773">
    <property type="entry name" value="PRK10459.1"/>
    <property type="match status" value="1"/>
</dbReference>